<dbReference type="Proteomes" id="UP001218629">
    <property type="component" value="Chromosome"/>
</dbReference>
<reference evidence="1 2" key="1">
    <citation type="submission" date="2022-03" db="EMBL/GenBank/DDBJ databases">
        <title>Streptomyces yunnanensis P86,complete genome.</title>
        <authorList>
            <person name="Chen S."/>
            <person name="Zhang Q."/>
        </authorList>
    </citation>
    <scope>NUCLEOTIDE SEQUENCE [LARGE SCALE GENOMIC DNA]</scope>
    <source>
        <strain evidence="1 2">P86</strain>
    </source>
</reference>
<dbReference type="RefSeq" id="WP_275308642.1">
    <property type="nucleotide sequence ID" value="NZ_CP095749.1"/>
</dbReference>
<dbReference type="EMBL" id="CP095749">
    <property type="protein sequence ID" value="WEB41721.1"/>
    <property type="molecule type" value="Genomic_DNA"/>
</dbReference>
<accession>A0ABY8ABP7</accession>
<keyword evidence="2" id="KW-1185">Reference proteome</keyword>
<name>A0ABY8ABP7_9ACTN</name>
<sequence>MGVLYGYNEGEGHNEMWHLGYDVSRGDLIIDALISKLNMYSNRGGGDARAIWGWGGNSGTAEDRYRIDLIINSWLAMERRIISAMRRLDGDVGALIEKDTAEQAGAEEEGDGFYERSNALRKEEDWEGLLRLQAEQERPAGRVGEFVYSLNVNAARRIIDWSFDGPSGIEEDVAYEQGFFGSAEEAPQFAAERRSQLAEWIALGWEAGRGDLYSQDVEQALDLFLRGSQGKDTPSKQDQAIADHLTTALGNGASCFHRARTPCALVDFTDPVVARPIPPGSLASGGRGFTRTMWRLMDVAYDAQRIADPELRDLVDYCLAIQAEYQLQALLTNREMTKVIDASNQQFEYLKAKAAAEAAKEQGGGFWGFLGDVLGMASAVTGVLAMIPVLTPIFGPIALVTAAGSFGAHLVGAAIKGDWDAATIAGLGADTLALIPGIGAAAKGLKAGTASMRAVSGLKVASRAAGRTFLAEVAGKGGSEASKVFTYIGARGAKAVGASANAGKIAGKVMQGSISLATQVPLAIEFATGSDQSDAKGAATGAALTANFGHTAGSWGAVGSAAQKGGTITLSLLGSVIGRR</sequence>
<gene>
    <name evidence="1" type="ORF">MOV08_22240</name>
</gene>
<evidence type="ECO:0000313" key="1">
    <source>
        <dbReference type="EMBL" id="WEB41721.1"/>
    </source>
</evidence>
<proteinExistence type="predicted"/>
<organism evidence="1 2">
    <name type="scientific">Streptomyces yunnanensis</name>
    <dbReference type="NCBI Taxonomy" id="156453"/>
    <lineage>
        <taxon>Bacteria</taxon>
        <taxon>Bacillati</taxon>
        <taxon>Actinomycetota</taxon>
        <taxon>Actinomycetes</taxon>
        <taxon>Kitasatosporales</taxon>
        <taxon>Streptomycetaceae</taxon>
        <taxon>Streptomyces</taxon>
    </lineage>
</organism>
<protein>
    <submittedName>
        <fullName evidence="1">Uncharacterized protein</fullName>
    </submittedName>
</protein>
<evidence type="ECO:0000313" key="2">
    <source>
        <dbReference type="Proteomes" id="UP001218629"/>
    </source>
</evidence>